<dbReference type="STRING" id="1255658.FM114_09720"/>
<sequence>MMRLEEPVDLLDGQPGTSYVIERIVTSDTAMDSFLLRLGAYPGERITLVSKKRRACIVVVKNPRYSLGANLARAVFVRPCRWLAEPGFP</sequence>
<dbReference type="GO" id="GO:0046914">
    <property type="term" value="F:transition metal ion binding"/>
    <property type="evidence" value="ECO:0007669"/>
    <property type="project" value="InterPro"/>
</dbReference>
<dbReference type="InterPro" id="IPR008988">
    <property type="entry name" value="Transcriptional_repressor_C"/>
</dbReference>
<evidence type="ECO:0000313" key="4">
    <source>
        <dbReference type="Proteomes" id="UP000188342"/>
    </source>
</evidence>
<evidence type="ECO:0000313" key="3">
    <source>
        <dbReference type="EMBL" id="SJN35751.1"/>
    </source>
</evidence>
<dbReference type="SUPFAM" id="SSF50037">
    <property type="entry name" value="C-terminal domain of transcriptional repressors"/>
    <property type="match status" value="1"/>
</dbReference>
<proteinExistence type="predicted"/>
<dbReference type="Proteomes" id="UP000188342">
    <property type="component" value="Unassembled WGS sequence"/>
</dbReference>
<evidence type="ECO:0000256" key="1">
    <source>
        <dbReference type="ARBA" id="ARBA00023004"/>
    </source>
</evidence>
<accession>A0A1R4JU07</accession>
<protein>
    <recommendedName>
        <fullName evidence="2">Ferrous iron transporter FeoA-like domain-containing protein</fullName>
    </recommendedName>
</protein>
<reference evidence="3 4" key="1">
    <citation type="submission" date="2017-02" db="EMBL/GenBank/DDBJ databases">
        <authorList>
            <person name="Peterson S.W."/>
        </authorList>
    </citation>
    <scope>NUCLEOTIDE SEQUENCE [LARGE SCALE GENOMIC DNA]</scope>
    <source>
        <strain evidence="3 4">LSP_Lj1</strain>
    </source>
</reference>
<keyword evidence="4" id="KW-1185">Reference proteome</keyword>
<dbReference type="Gene3D" id="2.30.30.90">
    <property type="match status" value="1"/>
</dbReference>
<dbReference type="SMART" id="SM00899">
    <property type="entry name" value="FeoA"/>
    <property type="match status" value="1"/>
</dbReference>
<feature type="domain" description="Ferrous iron transporter FeoA-like" evidence="2">
    <location>
        <begin position="8"/>
        <end position="79"/>
    </location>
</feature>
<keyword evidence="1" id="KW-0408">Iron</keyword>
<organism evidence="3 4">
    <name type="scientific">Luteococcus japonicus LSP_Lj1</name>
    <dbReference type="NCBI Taxonomy" id="1255658"/>
    <lineage>
        <taxon>Bacteria</taxon>
        <taxon>Bacillati</taxon>
        <taxon>Actinomycetota</taxon>
        <taxon>Actinomycetes</taxon>
        <taxon>Propionibacteriales</taxon>
        <taxon>Propionibacteriaceae</taxon>
        <taxon>Luteococcus</taxon>
    </lineage>
</organism>
<gene>
    <name evidence="3" type="ORF">FM114_09720</name>
</gene>
<dbReference type="InterPro" id="IPR038157">
    <property type="entry name" value="FeoA_core_dom"/>
</dbReference>
<dbReference type="AlphaFoldDB" id="A0A1R4JU07"/>
<dbReference type="EMBL" id="FUKQ01000035">
    <property type="protein sequence ID" value="SJN35751.1"/>
    <property type="molecule type" value="Genomic_DNA"/>
</dbReference>
<dbReference type="InterPro" id="IPR007167">
    <property type="entry name" value="Fe-transptr_FeoA-like"/>
</dbReference>
<evidence type="ECO:0000259" key="2">
    <source>
        <dbReference type="SMART" id="SM00899"/>
    </source>
</evidence>
<dbReference type="Pfam" id="PF04023">
    <property type="entry name" value="FeoA"/>
    <property type="match status" value="1"/>
</dbReference>
<name>A0A1R4JU07_9ACTN</name>